<sequence>MGKPKFSSPEPSPLRLSSFEPSSPKFPSSALHRLSIVAYASPVPGRAGSRRINVCFRVRLQSVQRSLSPTSPSRRHIPLRFIASSRRGLSLSPPPPLRIFVIMPPKAEEEPLRIRQRDNCKPLAKDKCDREFLWTIGIFFTTLLTTLSIGNKEIQNFLITQYNFQLPMCAYQRSGFESSSGALPVAIYAAAHASAKRIITVS</sequence>
<gene>
    <name evidence="2" type="ORF">BU26DRAFT_510061</name>
</gene>
<dbReference type="Proteomes" id="UP000800094">
    <property type="component" value="Unassembled WGS sequence"/>
</dbReference>
<reference evidence="2" key="1">
    <citation type="journal article" date="2020" name="Stud. Mycol.">
        <title>101 Dothideomycetes genomes: a test case for predicting lifestyles and emergence of pathogens.</title>
        <authorList>
            <person name="Haridas S."/>
            <person name="Albert R."/>
            <person name="Binder M."/>
            <person name="Bloem J."/>
            <person name="Labutti K."/>
            <person name="Salamov A."/>
            <person name="Andreopoulos B."/>
            <person name="Baker S."/>
            <person name="Barry K."/>
            <person name="Bills G."/>
            <person name="Bluhm B."/>
            <person name="Cannon C."/>
            <person name="Castanera R."/>
            <person name="Culley D."/>
            <person name="Daum C."/>
            <person name="Ezra D."/>
            <person name="Gonzalez J."/>
            <person name="Henrissat B."/>
            <person name="Kuo A."/>
            <person name="Liang C."/>
            <person name="Lipzen A."/>
            <person name="Lutzoni F."/>
            <person name="Magnuson J."/>
            <person name="Mondo S."/>
            <person name="Nolan M."/>
            <person name="Ohm R."/>
            <person name="Pangilinan J."/>
            <person name="Park H.-J."/>
            <person name="Ramirez L."/>
            <person name="Alfaro M."/>
            <person name="Sun H."/>
            <person name="Tritt A."/>
            <person name="Yoshinaga Y."/>
            <person name="Zwiers L.-H."/>
            <person name="Turgeon B."/>
            <person name="Goodwin S."/>
            <person name="Spatafora J."/>
            <person name="Crous P."/>
            <person name="Grigoriev I."/>
        </authorList>
    </citation>
    <scope>NUCLEOTIDE SEQUENCE</scope>
    <source>
        <strain evidence="2">CBS 122368</strain>
    </source>
</reference>
<dbReference type="RefSeq" id="XP_033678566.1">
    <property type="nucleotide sequence ID" value="XM_033827199.1"/>
</dbReference>
<accession>A0A6A6I0Q9</accession>
<evidence type="ECO:0000313" key="2">
    <source>
        <dbReference type="EMBL" id="KAF2243562.1"/>
    </source>
</evidence>
<protein>
    <submittedName>
        <fullName evidence="2">Uncharacterized protein</fullName>
    </submittedName>
</protein>
<dbReference type="GeneID" id="54580529"/>
<dbReference type="AlphaFoldDB" id="A0A6A6I0Q9"/>
<keyword evidence="3" id="KW-1185">Reference proteome</keyword>
<evidence type="ECO:0000313" key="3">
    <source>
        <dbReference type="Proteomes" id="UP000800094"/>
    </source>
</evidence>
<feature type="region of interest" description="Disordered" evidence="1">
    <location>
        <begin position="1"/>
        <end position="21"/>
    </location>
</feature>
<name>A0A6A6I0Q9_9PLEO</name>
<proteinExistence type="predicted"/>
<organism evidence="2 3">
    <name type="scientific">Trematosphaeria pertusa</name>
    <dbReference type="NCBI Taxonomy" id="390896"/>
    <lineage>
        <taxon>Eukaryota</taxon>
        <taxon>Fungi</taxon>
        <taxon>Dikarya</taxon>
        <taxon>Ascomycota</taxon>
        <taxon>Pezizomycotina</taxon>
        <taxon>Dothideomycetes</taxon>
        <taxon>Pleosporomycetidae</taxon>
        <taxon>Pleosporales</taxon>
        <taxon>Massarineae</taxon>
        <taxon>Trematosphaeriaceae</taxon>
        <taxon>Trematosphaeria</taxon>
    </lineage>
</organism>
<evidence type="ECO:0000256" key="1">
    <source>
        <dbReference type="SAM" id="MobiDB-lite"/>
    </source>
</evidence>
<dbReference type="EMBL" id="ML987205">
    <property type="protein sequence ID" value="KAF2243562.1"/>
    <property type="molecule type" value="Genomic_DNA"/>
</dbReference>